<dbReference type="Proteomes" id="UP001059041">
    <property type="component" value="Linkage Group LG20"/>
</dbReference>
<dbReference type="SUPFAM" id="SSF57845">
    <property type="entry name" value="B-box zinc-binding domain"/>
    <property type="match status" value="1"/>
</dbReference>
<dbReference type="InterPro" id="IPR017907">
    <property type="entry name" value="Znf_RING_CS"/>
</dbReference>
<dbReference type="GO" id="GO:0005737">
    <property type="term" value="C:cytoplasm"/>
    <property type="evidence" value="ECO:0007669"/>
    <property type="project" value="UniProtKB-ARBA"/>
</dbReference>
<dbReference type="InterPro" id="IPR003877">
    <property type="entry name" value="SPRY_dom"/>
</dbReference>
<evidence type="ECO:0000256" key="7">
    <source>
        <dbReference type="SAM" id="Coils"/>
    </source>
</evidence>
<dbReference type="AlphaFoldDB" id="A0A9W7TF97"/>
<feature type="domain" description="RING-type" evidence="8">
    <location>
        <begin position="15"/>
        <end position="58"/>
    </location>
</feature>
<dbReference type="PROSITE" id="PS00518">
    <property type="entry name" value="ZF_RING_1"/>
    <property type="match status" value="1"/>
</dbReference>
<accession>A0A9W7TF97</accession>
<sequence>MAEASISWAQDQFSCAVCLDLLKDPVTIPCGHSYCMSCITHCWNQKNLRKVYSCPQCRQTFSLRPVLGKNTILAEMVEKLKKTKVQAAVYAHCSAGDVLCDVCTEIKHEAVKSCLMCLNSYCEDHLQQHENLFKGKKHNLIEATGRLKEIICPQHDRLLDVYCRTDQLCVCYLCTIDEHKDHDTVSSTAERTDKQAILDDTKRKYHQRMEKIEKELKELRETVMCHKHSAQIAVHITEGIFRHMILSMERRRSEVTQHIRDQEKTAVSQAEEHLKRLEQEIEDLRKRDAELDEVSYTHDDVTFIQSFQSLPVSLGCEDKPIITITSQLSFDDVKKSVSKLNEKLDDFCKDIDKMSNGVTCSELSPTNEPKTRQDFLQYSCQLTLDTNTVNKNLRLSKSNRVISWIFESQHYPDHPDRFDQMYQVLCKESVCGRCYWEVEWSVEEMFGVSISVSYKSINRKGRGRESLFGGNDQSWCFSRHFNCYTFSHKRNCTDIPLRLRSPRIGMYVDHSAGILSFYSISDTMRLIHRVQTTFTQPLYPGFRLGSGTRLKLCEP</sequence>
<dbReference type="Pfam" id="PF25600">
    <property type="entry name" value="TRIM_CC"/>
    <property type="match status" value="1"/>
</dbReference>
<dbReference type="Pfam" id="PF00622">
    <property type="entry name" value="SPRY"/>
    <property type="match status" value="1"/>
</dbReference>
<keyword evidence="1" id="KW-0399">Innate immunity</keyword>
<feature type="domain" description="B30.2/SPRY" evidence="10">
    <location>
        <begin position="362"/>
        <end position="555"/>
    </location>
</feature>
<dbReference type="InterPro" id="IPR043136">
    <property type="entry name" value="B30.2/SPRY_sf"/>
</dbReference>
<dbReference type="SUPFAM" id="SSF49899">
    <property type="entry name" value="Concanavalin A-like lectins/glucanases"/>
    <property type="match status" value="1"/>
</dbReference>
<dbReference type="PANTHER" id="PTHR25465:SF5">
    <property type="entry name" value="E3 UBIQUITIN_ISG15 LIGASE TRIM25-RELATED"/>
    <property type="match status" value="1"/>
</dbReference>
<gene>
    <name evidence="11" type="ORF">IRJ41_018542</name>
</gene>
<dbReference type="SMART" id="SM00449">
    <property type="entry name" value="SPRY"/>
    <property type="match status" value="1"/>
</dbReference>
<evidence type="ECO:0000256" key="3">
    <source>
        <dbReference type="ARBA" id="ARBA00022771"/>
    </source>
</evidence>
<protein>
    <submittedName>
        <fullName evidence="11">FinTRIM family</fullName>
    </submittedName>
</protein>
<keyword evidence="2" id="KW-0479">Metal-binding</keyword>
<dbReference type="Gene3D" id="3.30.40.10">
    <property type="entry name" value="Zinc/RING finger domain, C3HC4 (zinc finger)"/>
    <property type="match status" value="1"/>
</dbReference>
<organism evidence="11 12">
    <name type="scientific">Triplophysa rosa</name>
    <name type="common">Cave loach</name>
    <dbReference type="NCBI Taxonomy" id="992332"/>
    <lineage>
        <taxon>Eukaryota</taxon>
        <taxon>Metazoa</taxon>
        <taxon>Chordata</taxon>
        <taxon>Craniata</taxon>
        <taxon>Vertebrata</taxon>
        <taxon>Euteleostomi</taxon>
        <taxon>Actinopterygii</taxon>
        <taxon>Neopterygii</taxon>
        <taxon>Teleostei</taxon>
        <taxon>Ostariophysi</taxon>
        <taxon>Cypriniformes</taxon>
        <taxon>Nemacheilidae</taxon>
        <taxon>Triplophysa</taxon>
    </lineage>
</organism>
<name>A0A9W7TF97_TRIRA</name>
<dbReference type="InterPro" id="IPR003879">
    <property type="entry name" value="Butyrophylin_SPRY"/>
</dbReference>
<dbReference type="SMART" id="SM00336">
    <property type="entry name" value="BBOX"/>
    <property type="match status" value="1"/>
</dbReference>
<dbReference type="Gene3D" id="2.60.120.920">
    <property type="match status" value="1"/>
</dbReference>
<feature type="domain" description="B box-type" evidence="9">
    <location>
        <begin position="147"/>
        <end position="187"/>
    </location>
</feature>
<dbReference type="InterPro" id="IPR051051">
    <property type="entry name" value="E3_ubiq-ligase_TRIM/RNF"/>
</dbReference>
<dbReference type="InterPro" id="IPR013320">
    <property type="entry name" value="ConA-like_dom_sf"/>
</dbReference>
<dbReference type="SUPFAM" id="SSF57850">
    <property type="entry name" value="RING/U-box"/>
    <property type="match status" value="1"/>
</dbReference>
<dbReference type="PROSITE" id="PS50089">
    <property type="entry name" value="ZF_RING_2"/>
    <property type="match status" value="1"/>
</dbReference>
<dbReference type="InterPro" id="IPR013083">
    <property type="entry name" value="Znf_RING/FYVE/PHD"/>
</dbReference>
<dbReference type="CDD" id="cd19769">
    <property type="entry name" value="Bbox2_TRIM16-like"/>
    <property type="match status" value="1"/>
</dbReference>
<evidence type="ECO:0000259" key="9">
    <source>
        <dbReference type="PROSITE" id="PS50119"/>
    </source>
</evidence>
<evidence type="ECO:0000259" key="8">
    <source>
        <dbReference type="PROSITE" id="PS50089"/>
    </source>
</evidence>
<dbReference type="Gene3D" id="3.30.160.60">
    <property type="entry name" value="Classic Zinc Finger"/>
    <property type="match status" value="1"/>
</dbReference>
<dbReference type="InterPro" id="IPR058030">
    <property type="entry name" value="TRIM8/14/16/25/29/45/65_CC"/>
</dbReference>
<keyword evidence="5" id="KW-0391">Immunity</keyword>
<keyword evidence="12" id="KW-1185">Reference proteome</keyword>
<dbReference type="Pfam" id="PF00643">
    <property type="entry name" value="zf-B_box"/>
    <property type="match status" value="1"/>
</dbReference>
<dbReference type="GO" id="GO:0045087">
    <property type="term" value="P:innate immune response"/>
    <property type="evidence" value="ECO:0007669"/>
    <property type="project" value="UniProtKB-KW"/>
</dbReference>
<dbReference type="GO" id="GO:0008270">
    <property type="term" value="F:zinc ion binding"/>
    <property type="evidence" value="ECO:0007669"/>
    <property type="project" value="UniProtKB-KW"/>
</dbReference>
<dbReference type="SMART" id="SM00589">
    <property type="entry name" value="PRY"/>
    <property type="match status" value="1"/>
</dbReference>
<keyword evidence="3 6" id="KW-0863">Zinc-finger</keyword>
<keyword evidence="7" id="KW-0175">Coiled coil</keyword>
<dbReference type="Gene3D" id="4.10.830.40">
    <property type="match status" value="1"/>
</dbReference>
<dbReference type="PRINTS" id="PR01407">
    <property type="entry name" value="BUTYPHLNCDUF"/>
</dbReference>
<dbReference type="EMBL" id="JAFHDT010000020">
    <property type="protein sequence ID" value="KAI7795411.1"/>
    <property type="molecule type" value="Genomic_DNA"/>
</dbReference>
<dbReference type="InterPro" id="IPR000315">
    <property type="entry name" value="Znf_B-box"/>
</dbReference>
<dbReference type="InterPro" id="IPR001870">
    <property type="entry name" value="B30.2/SPRY"/>
</dbReference>
<reference evidence="11" key="1">
    <citation type="submission" date="2021-02" db="EMBL/GenBank/DDBJ databases">
        <title>Comparative genomics reveals that relaxation of natural selection precedes convergent phenotypic evolution of cavefish.</title>
        <authorList>
            <person name="Peng Z."/>
        </authorList>
    </citation>
    <scope>NUCLEOTIDE SEQUENCE</scope>
    <source>
        <tissue evidence="11">Muscle</tissue>
    </source>
</reference>
<dbReference type="CDD" id="cd16040">
    <property type="entry name" value="SPRY_PRY_SNTX"/>
    <property type="match status" value="1"/>
</dbReference>
<keyword evidence="4" id="KW-0862">Zinc</keyword>
<feature type="coiled-coil region" evidence="7">
    <location>
        <begin position="260"/>
        <end position="294"/>
    </location>
</feature>
<comment type="caution">
    <text evidence="11">The sequence shown here is derived from an EMBL/GenBank/DDBJ whole genome shotgun (WGS) entry which is preliminary data.</text>
</comment>
<evidence type="ECO:0000259" key="10">
    <source>
        <dbReference type="PROSITE" id="PS50188"/>
    </source>
</evidence>
<evidence type="ECO:0000256" key="2">
    <source>
        <dbReference type="ARBA" id="ARBA00022723"/>
    </source>
</evidence>
<evidence type="ECO:0000313" key="12">
    <source>
        <dbReference type="Proteomes" id="UP001059041"/>
    </source>
</evidence>
<evidence type="ECO:0000313" key="11">
    <source>
        <dbReference type="EMBL" id="KAI7795411.1"/>
    </source>
</evidence>
<dbReference type="InterPro" id="IPR001841">
    <property type="entry name" value="Znf_RING"/>
</dbReference>
<dbReference type="PROSITE" id="PS50119">
    <property type="entry name" value="ZF_BBOX"/>
    <property type="match status" value="1"/>
</dbReference>
<dbReference type="PROSITE" id="PS50188">
    <property type="entry name" value="B302_SPRY"/>
    <property type="match status" value="1"/>
</dbReference>
<dbReference type="InterPro" id="IPR006574">
    <property type="entry name" value="PRY"/>
</dbReference>
<evidence type="ECO:0000256" key="6">
    <source>
        <dbReference type="PROSITE-ProRule" id="PRU00024"/>
    </source>
</evidence>
<proteinExistence type="predicted"/>
<evidence type="ECO:0000256" key="1">
    <source>
        <dbReference type="ARBA" id="ARBA00022588"/>
    </source>
</evidence>
<feature type="coiled-coil region" evidence="7">
    <location>
        <begin position="202"/>
        <end position="229"/>
    </location>
</feature>
<dbReference type="Pfam" id="PF13765">
    <property type="entry name" value="PRY"/>
    <property type="match status" value="1"/>
</dbReference>
<dbReference type="SMART" id="SM00184">
    <property type="entry name" value="RING"/>
    <property type="match status" value="1"/>
</dbReference>
<dbReference type="Pfam" id="PF15227">
    <property type="entry name" value="zf-C3HC4_4"/>
    <property type="match status" value="1"/>
</dbReference>
<dbReference type="PANTHER" id="PTHR25465">
    <property type="entry name" value="B-BOX DOMAIN CONTAINING"/>
    <property type="match status" value="1"/>
</dbReference>
<evidence type="ECO:0000256" key="5">
    <source>
        <dbReference type="ARBA" id="ARBA00022859"/>
    </source>
</evidence>
<evidence type="ECO:0000256" key="4">
    <source>
        <dbReference type="ARBA" id="ARBA00022833"/>
    </source>
</evidence>